<keyword evidence="3" id="KW-1185">Reference proteome</keyword>
<dbReference type="AlphaFoldDB" id="A0A5J9WCD4"/>
<feature type="region of interest" description="Disordered" evidence="1">
    <location>
        <begin position="40"/>
        <end position="59"/>
    </location>
</feature>
<dbReference type="Gramene" id="TVU45567">
    <property type="protein sequence ID" value="TVU45567"/>
    <property type="gene ID" value="EJB05_05056"/>
</dbReference>
<reference evidence="2 3" key="1">
    <citation type="journal article" date="2019" name="Sci. Rep.">
        <title>A high-quality genome of Eragrostis curvula grass provides insights into Poaceae evolution and supports new strategies to enhance forage quality.</title>
        <authorList>
            <person name="Carballo J."/>
            <person name="Santos B.A.C.M."/>
            <person name="Zappacosta D."/>
            <person name="Garbus I."/>
            <person name="Selva J.P."/>
            <person name="Gallo C.A."/>
            <person name="Diaz A."/>
            <person name="Albertini E."/>
            <person name="Caccamo M."/>
            <person name="Echenique V."/>
        </authorList>
    </citation>
    <scope>NUCLEOTIDE SEQUENCE [LARGE SCALE GENOMIC DNA]</scope>
    <source>
        <strain evidence="3">cv. Victoria</strain>
        <tissue evidence="2">Leaf</tissue>
    </source>
</reference>
<evidence type="ECO:0000256" key="1">
    <source>
        <dbReference type="SAM" id="MobiDB-lite"/>
    </source>
</evidence>
<protein>
    <submittedName>
        <fullName evidence="2">Uncharacterized protein</fullName>
    </submittedName>
</protein>
<organism evidence="2 3">
    <name type="scientific">Eragrostis curvula</name>
    <name type="common">weeping love grass</name>
    <dbReference type="NCBI Taxonomy" id="38414"/>
    <lineage>
        <taxon>Eukaryota</taxon>
        <taxon>Viridiplantae</taxon>
        <taxon>Streptophyta</taxon>
        <taxon>Embryophyta</taxon>
        <taxon>Tracheophyta</taxon>
        <taxon>Spermatophyta</taxon>
        <taxon>Magnoliopsida</taxon>
        <taxon>Liliopsida</taxon>
        <taxon>Poales</taxon>
        <taxon>Poaceae</taxon>
        <taxon>PACMAD clade</taxon>
        <taxon>Chloridoideae</taxon>
        <taxon>Eragrostideae</taxon>
        <taxon>Eragrostidinae</taxon>
        <taxon>Eragrostis</taxon>
    </lineage>
</organism>
<sequence>MWEFAVKISGFSQEIVEAEQELIELQKHVSAQGILVQDLTSDEPGKESNAEISAFKAAR</sequence>
<evidence type="ECO:0000313" key="2">
    <source>
        <dbReference type="EMBL" id="TVU45567.1"/>
    </source>
</evidence>
<dbReference type="Proteomes" id="UP000324897">
    <property type="component" value="Chromosome 5"/>
</dbReference>
<comment type="caution">
    <text evidence="2">The sequence shown here is derived from an EMBL/GenBank/DDBJ whole genome shotgun (WGS) entry which is preliminary data.</text>
</comment>
<evidence type="ECO:0000313" key="3">
    <source>
        <dbReference type="Proteomes" id="UP000324897"/>
    </source>
</evidence>
<accession>A0A5J9WCD4</accession>
<name>A0A5J9WCD4_9POAL</name>
<gene>
    <name evidence="2" type="ORF">EJB05_05056</name>
</gene>
<dbReference type="EMBL" id="RWGY01000004">
    <property type="protein sequence ID" value="TVU45567.1"/>
    <property type="molecule type" value="Genomic_DNA"/>
</dbReference>
<proteinExistence type="predicted"/>